<protein>
    <submittedName>
        <fullName evidence="4">Helix-turn-helix domain-containing protein</fullName>
    </submittedName>
</protein>
<feature type="domain" description="HTH bat-type" evidence="3">
    <location>
        <begin position="150"/>
        <end position="201"/>
    </location>
</feature>
<dbReference type="AlphaFoldDB" id="A0ABD6B5E5"/>
<organism evidence="4 5">
    <name type="scientific">Halolamina salina</name>
    <dbReference type="NCBI Taxonomy" id="1220023"/>
    <lineage>
        <taxon>Archaea</taxon>
        <taxon>Methanobacteriati</taxon>
        <taxon>Methanobacteriota</taxon>
        <taxon>Stenosarchaea group</taxon>
        <taxon>Halobacteria</taxon>
        <taxon>Halobacteriales</taxon>
        <taxon>Haloferacaceae</taxon>
    </lineage>
</organism>
<dbReference type="EMBL" id="JBHUDH010000053">
    <property type="protein sequence ID" value="MFD1525938.1"/>
    <property type="molecule type" value="Genomic_DNA"/>
</dbReference>
<keyword evidence="2" id="KW-0804">Transcription</keyword>
<proteinExistence type="predicted"/>
<dbReference type="Pfam" id="PF04967">
    <property type="entry name" value="HTH_10"/>
    <property type="match status" value="1"/>
</dbReference>
<reference evidence="4 5" key="1">
    <citation type="journal article" date="2019" name="Int. J. Syst. Evol. Microbiol.">
        <title>The Global Catalogue of Microorganisms (GCM) 10K type strain sequencing project: providing services to taxonomists for standard genome sequencing and annotation.</title>
        <authorList>
            <consortium name="The Broad Institute Genomics Platform"/>
            <consortium name="The Broad Institute Genome Sequencing Center for Infectious Disease"/>
            <person name="Wu L."/>
            <person name="Ma J."/>
        </authorList>
    </citation>
    <scope>NUCLEOTIDE SEQUENCE [LARGE SCALE GENOMIC DNA]</scope>
    <source>
        <strain evidence="4 5">CGMCC 1.12285</strain>
    </source>
</reference>
<keyword evidence="5" id="KW-1185">Reference proteome</keyword>
<comment type="caution">
    <text evidence="4">The sequence shown here is derived from an EMBL/GenBank/DDBJ whole genome shotgun (WGS) entry which is preliminary data.</text>
</comment>
<accession>A0ABD6B5E5</accession>
<evidence type="ECO:0000313" key="4">
    <source>
        <dbReference type="EMBL" id="MFD1525938.1"/>
    </source>
</evidence>
<dbReference type="PANTHER" id="PTHR34236:SF1">
    <property type="entry name" value="DIMETHYL SULFOXIDE REDUCTASE TRANSCRIPTIONAL ACTIVATOR"/>
    <property type="match status" value="1"/>
</dbReference>
<keyword evidence="1" id="KW-0805">Transcription regulation</keyword>
<sequence>MPYAKLTITVPDAVWIGELSQTYPDTSFRVLAATANTATGVARIEIIGDDPDAVREEIRGYDSVTDLTVFETEPGMSRVQVKTTVPLLLSALQDSGVPLEMPFEVRGGEMTLEATIPQQTLSELGETLDEFGIHYTVERIQQDVDSDPLLTDRQQLVLDEAIDRGYYDTPRETTLVNLADELGMAKSTCSEILHRAEGRVLKQYRSDDRDAMAEVAASPD</sequence>
<gene>
    <name evidence="4" type="ORF">ACFR9S_06415</name>
</gene>
<dbReference type="Proteomes" id="UP001597111">
    <property type="component" value="Unassembled WGS sequence"/>
</dbReference>
<dbReference type="RefSeq" id="WP_379730877.1">
    <property type="nucleotide sequence ID" value="NZ_JBHSWZ010000031.1"/>
</dbReference>
<evidence type="ECO:0000256" key="2">
    <source>
        <dbReference type="ARBA" id="ARBA00023163"/>
    </source>
</evidence>
<evidence type="ECO:0000259" key="3">
    <source>
        <dbReference type="Pfam" id="PF04967"/>
    </source>
</evidence>
<dbReference type="PANTHER" id="PTHR34236">
    <property type="entry name" value="DIMETHYL SULFOXIDE REDUCTASE TRANSCRIPTIONAL ACTIVATOR"/>
    <property type="match status" value="1"/>
</dbReference>
<dbReference type="InterPro" id="IPR007050">
    <property type="entry name" value="HTH_bacterioopsin"/>
</dbReference>
<evidence type="ECO:0000256" key="1">
    <source>
        <dbReference type="ARBA" id="ARBA00023015"/>
    </source>
</evidence>
<name>A0ABD6B5E5_9EURY</name>
<evidence type="ECO:0000313" key="5">
    <source>
        <dbReference type="Proteomes" id="UP001597111"/>
    </source>
</evidence>